<proteinExistence type="predicted"/>
<gene>
    <name evidence="4" type="ORF">PCOR1329_LOCUS21970</name>
</gene>
<keyword evidence="1" id="KW-0175">Coiled coil</keyword>
<feature type="coiled-coil region" evidence="1">
    <location>
        <begin position="189"/>
        <end position="237"/>
    </location>
</feature>
<protein>
    <recommendedName>
        <fullName evidence="3">Reverse transcriptase domain-containing protein</fullName>
    </recommendedName>
</protein>
<comment type="caution">
    <text evidence="4">The sequence shown here is derived from an EMBL/GenBank/DDBJ whole genome shotgun (WGS) entry which is preliminary data.</text>
</comment>
<feature type="region of interest" description="Disordered" evidence="2">
    <location>
        <begin position="98"/>
        <end position="124"/>
    </location>
</feature>
<feature type="non-terminal residue" evidence="4">
    <location>
        <position position="1"/>
    </location>
</feature>
<dbReference type="Gene3D" id="3.60.10.10">
    <property type="entry name" value="Endonuclease/exonuclease/phosphatase"/>
    <property type="match status" value="1"/>
</dbReference>
<evidence type="ECO:0000313" key="5">
    <source>
        <dbReference type="Proteomes" id="UP001189429"/>
    </source>
</evidence>
<dbReference type="SUPFAM" id="SSF56219">
    <property type="entry name" value="DNase I-like"/>
    <property type="match status" value="1"/>
</dbReference>
<dbReference type="PROSITE" id="PS50878">
    <property type="entry name" value="RT_POL"/>
    <property type="match status" value="1"/>
</dbReference>
<evidence type="ECO:0000256" key="1">
    <source>
        <dbReference type="SAM" id="Coils"/>
    </source>
</evidence>
<reference evidence="4" key="1">
    <citation type="submission" date="2023-10" db="EMBL/GenBank/DDBJ databases">
        <authorList>
            <person name="Chen Y."/>
            <person name="Shah S."/>
            <person name="Dougan E. K."/>
            <person name="Thang M."/>
            <person name="Chan C."/>
        </authorList>
    </citation>
    <scope>NUCLEOTIDE SEQUENCE [LARGE SCALE GENOMIC DNA]</scope>
</reference>
<sequence>PGVVGMPPPHYRSEQALPWYCKSCCGPSGRSWWNHAEARQCAKCKLGKGLVFHGVRKPSAPSQRRKGYLGGGGNGYWDDSVRVAQLKSELAAARKRLAAVQRPPPGGEDVQMEPAADGDAPESVAKDRLREVGDLIGKLKGIAEPSVVATRDKLLAEQAELRAKVAESRPLGQRLREMGAQFTRQQKLRDDQQTKLEGLQAQIRDLQEKERITRDKLAAIDASMEELDQERKKLQGQVPTPGDKASLDEPIKGVGATIEGLGILLQSLGADHQLSGSLTASFQELQRLQVEEAAKLAAQKAQTAAEAEASANVEQAEQQDTAAAPRTPQPAVFSDDPEFMEEVVAAGGEKHRLEEIFMRWGAKAEGEALAKLQNKVRAAGYHGIWEPALPGQGAGSRGGVAVLAPLRVVITKPPGLDSHVLHDGRMMAAHVHAGVKGGFVMLSCYFVVDVKLSPENLAMLYKLYQYVRSLEAMGVPWIVGGDFNMEVGELGPLSWLQSANGVVMAPREPTCLQSLPGRTIDMFMVSCRLLPRVRQPVVVDAETWPHLPVTMELSATAFDAKVRRLVEPRGIRSPPASGCARFPPDWDPIMVVIQSATDSEGITRAWDVVLSGIEFELQGRYDLVNEAAEYSTVPGPPTFELVSFHPVVKGAWSRRSAATQAWAQAARWARHLRRVRVALQSFVLQLGPQHDFELGSVGVVHDDGVPGLVDGAPPAAEVVGVAGLSSDGGWPRSRAQRHQPLRRAGEDPSWDAVHSKAARHLLECENFFQRIWRRKGVWPHLDAEAVGFFSRGMLVLAQADFEQQVDRILNISSDAEAKHEKAASQSWRQWAQAAFVAGARGAHRFLKPKALQEIVDGGNGLQHGYELADRKLEFWESFWVRHGGEAVRRPADADAWEQLPRLEAADVLKAIRCFSWQTGVGQVNIAPRAMEHLSRGALTAMARLFEQCEYLLLWPDGRFISKLVRLPKPGGGERLIVLMNTLVRIWGRARRPVSAAWEKAHALPEVWGHAGGKSSSDAAFDLALTKEMATLCDDDAIIVLLDMLKCYELVRHDAILLECRANGYPMRMAFMLVQMYQQLRSVYSYSSYSVARRACQGILAGCTHATTLLMVLLTRSIRQTMTVAPQVQPKDLVDDVALCWVGNDPRGVREMAIATRAFCRAVRPLGLVLQMDKSGHLTTSRRTSYHFQKYARLLKITGKRHMRYLGHDLAGPSATRAVQKDRLKSMHGKKASARALQKGAGRQRAARLWATGVLPSVGHGATVSGISDRELQQMRSMAGVFCGYRGSGSLTLYLAAQKWNFDPIFHATCSIAGQYAAWVWDGRVTLSRLQRAWMCLRDSWDVRDTHVTWASAQGPLSAMWLSLRRVNWNMASSTILVDDEGLHISLLQYCPSEVLFFLHRSLDRWQSHRILDQLPEAPPADGAGRRQHVWLRALRLGHASLAPGHRGALAKLQSNGFWSPQRRKQAGYSDDGSCEFCGEAYCDLEHEIFGCKVLHQQQEDEETEPYPEDVARRRKDILEAAPWQDGGQVQDFSALDVLYALPMRPAFRPLPARAQAEREWGAIGLPWPSKLYGDGSCLESDFPEERRCGWAVVALTRDLWPYKALFGSLGGPIQSVPRAERVAGPKALQRAQRPATYVTDHLQLQEPLEHFFGNMWADVFARVAAADFLGSTSVVK</sequence>
<feature type="compositionally biased region" description="Low complexity" evidence="2">
    <location>
        <begin position="307"/>
        <end position="319"/>
    </location>
</feature>
<organism evidence="4 5">
    <name type="scientific">Prorocentrum cordatum</name>
    <dbReference type="NCBI Taxonomy" id="2364126"/>
    <lineage>
        <taxon>Eukaryota</taxon>
        <taxon>Sar</taxon>
        <taxon>Alveolata</taxon>
        <taxon>Dinophyceae</taxon>
        <taxon>Prorocentrales</taxon>
        <taxon>Prorocentraceae</taxon>
        <taxon>Prorocentrum</taxon>
    </lineage>
</organism>
<feature type="domain" description="Reverse transcriptase" evidence="3">
    <location>
        <begin position="947"/>
        <end position="1209"/>
    </location>
</feature>
<dbReference type="Proteomes" id="UP001189429">
    <property type="component" value="Unassembled WGS sequence"/>
</dbReference>
<dbReference type="EMBL" id="CAUYUJ010007288">
    <property type="protein sequence ID" value="CAK0820192.1"/>
    <property type="molecule type" value="Genomic_DNA"/>
</dbReference>
<dbReference type="InterPro" id="IPR000477">
    <property type="entry name" value="RT_dom"/>
</dbReference>
<evidence type="ECO:0000313" key="4">
    <source>
        <dbReference type="EMBL" id="CAK0820192.1"/>
    </source>
</evidence>
<feature type="region of interest" description="Disordered" evidence="2">
    <location>
        <begin position="307"/>
        <end position="336"/>
    </location>
</feature>
<feature type="non-terminal residue" evidence="4">
    <location>
        <position position="1676"/>
    </location>
</feature>
<evidence type="ECO:0000256" key="2">
    <source>
        <dbReference type="SAM" id="MobiDB-lite"/>
    </source>
</evidence>
<name>A0ABN9RM03_9DINO</name>
<accession>A0ABN9RM03</accession>
<dbReference type="InterPro" id="IPR036691">
    <property type="entry name" value="Endo/exonu/phosph_ase_sf"/>
</dbReference>
<feature type="region of interest" description="Disordered" evidence="2">
    <location>
        <begin position="727"/>
        <end position="749"/>
    </location>
</feature>
<keyword evidence="5" id="KW-1185">Reference proteome</keyword>
<evidence type="ECO:0000259" key="3">
    <source>
        <dbReference type="PROSITE" id="PS50878"/>
    </source>
</evidence>